<dbReference type="EMBL" id="MN740990">
    <property type="protein sequence ID" value="QHU21570.1"/>
    <property type="molecule type" value="Genomic_DNA"/>
</dbReference>
<sequence>MIFRKFDGTLTEINRMDYKNDEIYYKKIMNAKCYNKSNENLDKSSSSYTKKIVSYSLEETLYNGDNQYKNED</sequence>
<protein>
    <submittedName>
        <fullName evidence="1">Uncharacterized protein</fullName>
    </submittedName>
</protein>
<accession>A0A6C0KY15</accession>
<reference evidence="1" key="1">
    <citation type="journal article" date="2020" name="Nature">
        <title>Giant virus diversity and host interactions through global metagenomics.</title>
        <authorList>
            <person name="Schulz F."/>
            <person name="Roux S."/>
            <person name="Paez-Espino D."/>
            <person name="Jungbluth S."/>
            <person name="Walsh D.A."/>
            <person name="Denef V.J."/>
            <person name="McMahon K.D."/>
            <person name="Konstantinidis K.T."/>
            <person name="Eloe-Fadrosh E.A."/>
            <person name="Kyrpides N.C."/>
            <person name="Woyke T."/>
        </authorList>
    </citation>
    <scope>NUCLEOTIDE SEQUENCE</scope>
    <source>
        <strain evidence="1">GVMAG-S-3300013094-109</strain>
    </source>
</reference>
<name>A0A6C0KY15_9ZZZZ</name>
<dbReference type="AlphaFoldDB" id="A0A6C0KY15"/>
<evidence type="ECO:0000313" key="1">
    <source>
        <dbReference type="EMBL" id="QHU21570.1"/>
    </source>
</evidence>
<proteinExistence type="predicted"/>
<organism evidence="1">
    <name type="scientific">viral metagenome</name>
    <dbReference type="NCBI Taxonomy" id="1070528"/>
    <lineage>
        <taxon>unclassified sequences</taxon>
        <taxon>metagenomes</taxon>
        <taxon>organismal metagenomes</taxon>
    </lineage>
</organism>